<dbReference type="EMBL" id="JBBPBM010002899">
    <property type="protein sequence ID" value="KAK8474114.1"/>
    <property type="molecule type" value="Genomic_DNA"/>
</dbReference>
<comment type="caution">
    <text evidence="1">The sequence shown here is derived from an EMBL/GenBank/DDBJ whole genome shotgun (WGS) entry which is preliminary data.</text>
</comment>
<protein>
    <submittedName>
        <fullName evidence="1">Uncharacterized protein</fullName>
    </submittedName>
</protein>
<accession>A0ABR1Z5V6</accession>
<evidence type="ECO:0000313" key="1">
    <source>
        <dbReference type="EMBL" id="KAK8474114.1"/>
    </source>
</evidence>
<reference evidence="1 2" key="1">
    <citation type="journal article" date="2024" name="G3 (Bethesda)">
        <title>Genome assembly of Hibiscus sabdariffa L. provides insights into metabolisms of medicinal natural products.</title>
        <authorList>
            <person name="Kim T."/>
        </authorList>
    </citation>
    <scope>NUCLEOTIDE SEQUENCE [LARGE SCALE GENOMIC DNA]</scope>
    <source>
        <strain evidence="1">TK-2024</strain>
        <tissue evidence="1">Old leaves</tissue>
    </source>
</reference>
<gene>
    <name evidence="1" type="ORF">V6N12_019846</name>
</gene>
<proteinExistence type="predicted"/>
<dbReference type="CDD" id="cd09272">
    <property type="entry name" value="RNase_HI_RT_Ty1"/>
    <property type="match status" value="1"/>
</dbReference>
<sequence>MDEPTKPTDTSSEADKKLWENWERSNRLMMSFLKLSIEPNVKPSQPKTENAMLMQEEARQREELKVKLPQANFVYHGNSNVGSSGGKAPSKKWKNKGKQLFKVQPADGAISWKSGKQSVIATSTMEVEFVACFEATVQSFWLCNFVDGLGIVGTIAKPLRIYCDNAAAVFFSKNDRYSKGVKHMDLKYLSVKKRGAKSKSSNSAHSHQ</sequence>
<dbReference type="Proteomes" id="UP001472677">
    <property type="component" value="Unassembled WGS sequence"/>
</dbReference>
<keyword evidence="2" id="KW-1185">Reference proteome</keyword>
<organism evidence="1 2">
    <name type="scientific">Hibiscus sabdariffa</name>
    <name type="common">roselle</name>
    <dbReference type="NCBI Taxonomy" id="183260"/>
    <lineage>
        <taxon>Eukaryota</taxon>
        <taxon>Viridiplantae</taxon>
        <taxon>Streptophyta</taxon>
        <taxon>Embryophyta</taxon>
        <taxon>Tracheophyta</taxon>
        <taxon>Spermatophyta</taxon>
        <taxon>Magnoliopsida</taxon>
        <taxon>eudicotyledons</taxon>
        <taxon>Gunneridae</taxon>
        <taxon>Pentapetalae</taxon>
        <taxon>rosids</taxon>
        <taxon>malvids</taxon>
        <taxon>Malvales</taxon>
        <taxon>Malvaceae</taxon>
        <taxon>Malvoideae</taxon>
        <taxon>Hibiscus</taxon>
    </lineage>
</organism>
<evidence type="ECO:0000313" key="2">
    <source>
        <dbReference type="Proteomes" id="UP001472677"/>
    </source>
</evidence>
<name>A0ABR1Z5V6_9ROSI</name>